<gene>
    <name evidence="2" type="ORF">SAMN04488242_1548</name>
</gene>
<dbReference type="EMBL" id="FNGP01000002">
    <property type="protein sequence ID" value="SDL42782.1"/>
    <property type="molecule type" value="Genomic_DNA"/>
</dbReference>
<reference evidence="2 3" key="1">
    <citation type="submission" date="2016-10" db="EMBL/GenBank/DDBJ databases">
        <authorList>
            <person name="de Groot N.N."/>
        </authorList>
    </citation>
    <scope>NUCLEOTIDE SEQUENCE [LARGE SCALE GENOMIC DNA]</scope>
    <source>
        <strain evidence="2 3">CGMCC 1.9159</strain>
    </source>
</reference>
<dbReference type="STRING" id="686624.SAMN04488242_1548"/>
<proteinExistence type="predicted"/>
<keyword evidence="3" id="KW-1185">Reference proteome</keyword>
<keyword evidence="1" id="KW-1133">Transmembrane helix</keyword>
<evidence type="ECO:0000256" key="1">
    <source>
        <dbReference type="SAM" id="Phobius"/>
    </source>
</evidence>
<protein>
    <recommendedName>
        <fullName evidence="4">DoxX protein</fullName>
    </recommendedName>
</protein>
<feature type="transmembrane region" description="Helical" evidence="1">
    <location>
        <begin position="30"/>
        <end position="51"/>
    </location>
</feature>
<dbReference type="Proteomes" id="UP000199475">
    <property type="component" value="Unassembled WGS sequence"/>
</dbReference>
<evidence type="ECO:0000313" key="2">
    <source>
        <dbReference type="EMBL" id="SDL42782.1"/>
    </source>
</evidence>
<organism evidence="2 3">
    <name type="scientific">Tessaracoccus oleiagri</name>
    <dbReference type="NCBI Taxonomy" id="686624"/>
    <lineage>
        <taxon>Bacteria</taxon>
        <taxon>Bacillati</taxon>
        <taxon>Actinomycetota</taxon>
        <taxon>Actinomycetes</taxon>
        <taxon>Propionibacteriales</taxon>
        <taxon>Propionibacteriaceae</taxon>
        <taxon>Tessaracoccus</taxon>
    </lineage>
</organism>
<sequence length="154" mass="16602">MIVHRSDVVNGARLAHTHAARTPRRWPPGFTIAAGAFYTCMAGVHLGVVVANPQVYASYGEAASMEWVSRLWAQVFMANPVFWGLVAAGLEVLIGVLLLVGGRASRLGWVAVAAFQVALILLGWGYLFWIVPALAIAVLGARHDWPLLARPATF</sequence>
<feature type="transmembrane region" description="Helical" evidence="1">
    <location>
        <begin position="107"/>
        <end position="140"/>
    </location>
</feature>
<accession>A0A1G9JZE3</accession>
<keyword evidence="1" id="KW-0812">Transmembrane</keyword>
<keyword evidence="1" id="KW-0472">Membrane</keyword>
<dbReference type="RefSeq" id="WP_093250606.1">
    <property type="nucleotide sequence ID" value="NZ_FNGP01000002.1"/>
</dbReference>
<feature type="transmembrane region" description="Helical" evidence="1">
    <location>
        <begin position="71"/>
        <end position="100"/>
    </location>
</feature>
<evidence type="ECO:0000313" key="3">
    <source>
        <dbReference type="Proteomes" id="UP000199475"/>
    </source>
</evidence>
<name>A0A1G9JZE3_9ACTN</name>
<evidence type="ECO:0008006" key="4">
    <source>
        <dbReference type="Google" id="ProtNLM"/>
    </source>
</evidence>
<dbReference type="OrthoDB" id="5148099at2"/>
<dbReference type="AlphaFoldDB" id="A0A1G9JZE3"/>